<dbReference type="Proteomes" id="UP000245073">
    <property type="component" value="Unassembled WGS sequence"/>
</dbReference>
<gene>
    <name evidence="2" type="ORF">DDF67_10320</name>
</gene>
<feature type="transmembrane region" description="Helical" evidence="1">
    <location>
        <begin position="6"/>
        <end position="24"/>
    </location>
</feature>
<accession>A0A2T9K3D0</accession>
<organism evidence="2 3">
    <name type="scientific">Caulobacter endophyticus</name>
    <dbReference type="NCBI Taxonomy" id="2172652"/>
    <lineage>
        <taxon>Bacteria</taxon>
        <taxon>Pseudomonadati</taxon>
        <taxon>Pseudomonadota</taxon>
        <taxon>Alphaproteobacteria</taxon>
        <taxon>Caulobacterales</taxon>
        <taxon>Caulobacteraceae</taxon>
        <taxon>Caulobacter</taxon>
    </lineage>
</organism>
<sequence length="139" mass="15124">MFQIAATWIAMAAMATGFSSLYYIAYASRYDIPADLYTRSGAAMVIVLSGVVFTWGLKTLGKAFPGVTFKSYAPILLIGAVVAGLSFPVVKRQAFTLLGLGYFETALALLAAGTFIMGAWFHLEILHFRKTRQDHGRTS</sequence>
<comment type="caution">
    <text evidence="2">The sequence shown here is derived from an EMBL/GenBank/DDBJ whole genome shotgun (WGS) entry which is preliminary data.</text>
</comment>
<keyword evidence="1" id="KW-1133">Transmembrane helix</keyword>
<dbReference type="AlphaFoldDB" id="A0A2T9K3D0"/>
<evidence type="ECO:0000313" key="2">
    <source>
        <dbReference type="EMBL" id="PVM90313.1"/>
    </source>
</evidence>
<feature type="transmembrane region" description="Helical" evidence="1">
    <location>
        <begin position="102"/>
        <end position="123"/>
    </location>
</feature>
<evidence type="ECO:0000256" key="1">
    <source>
        <dbReference type="SAM" id="Phobius"/>
    </source>
</evidence>
<evidence type="ECO:0000313" key="3">
    <source>
        <dbReference type="Proteomes" id="UP000245073"/>
    </source>
</evidence>
<dbReference type="RefSeq" id="WP_109100815.1">
    <property type="nucleotide sequence ID" value="NZ_QDKQ01000035.1"/>
</dbReference>
<reference evidence="2 3" key="1">
    <citation type="submission" date="2018-04" db="EMBL/GenBank/DDBJ databases">
        <title>The genome sequence of Caulobacter sp. 744.</title>
        <authorList>
            <person name="Gao J."/>
            <person name="Sun J."/>
        </authorList>
    </citation>
    <scope>NUCLEOTIDE SEQUENCE [LARGE SCALE GENOMIC DNA]</scope>
    <source>
        <strain evidence="2 3">774</strain>
    </source>
</reference>
<feature type="transmembrane region" description="Helical" evidence="1">
    <location>
        <begin position="36"/>
        <end position="57"/>
    </location>
</feature>
<protein>
    <submittedName>
        <fullName evidence="2">Uncharacterized protein</fullName>
    </submittedName>
</protein>
<dbReference type="EMBL" id="QDKQ01000035">
    <property type="protein sequence ID" value="PVM90313.1"/>
    <property type="molecule type" value="Genomic_DNA"/>
</dbReference>
<proteinExistence type="predicted"/>
<feature type="transmembrane region" description="Helical" evidence="1">
    <location>
        <begin position="69"/>
        <end position="90"/>
    </location>
</feature>
<name>A0A2T9K3D0_9CAUL</name>
<keyword evidence="3" id="KW-1185">Reference proteome</keyword>
<keyword evidence="1" id="KW-0472">Membrane</keyword>
<keyword evidence="1" id="KW-0812">Transmembrane</keyword>